<accession>A0A7C9PGA7</accession>
<dbReference type="InterPro" id="IPR053392">
    <property type="entry name" value="Transposase_IS30-like"/>
</dbReference>
<comment type="similarity">
    <text evidence="2">Belongs to the transposase IS30 family.</text>
</comment>
<reference evidence="4 5" key="1">
    <citation type="submission" date="2020-02" db="EMBL/GenBank/DDBJ databases">
        <title>Ideonella bacterium strain TBM-1.</title>
        <authorList>
            <person name="Chen W.-M."/>
        </authorList>
    </citation>
    <scope>NUCLEOTIDE SEQUENCE [LARGE SCALE GENOMIC DNA]</scope>
    <source>
        <strain evidence="4 5">TBM-1</strain>
    </source>
</reference>
<dbReference type="Proteomes" id="UP000484255">
    <property type="component" value="Unassembled WGS sequence"/>
</dbReference>
<dbReference type="AlphaFoldDB" id="A0A7C9PGA7"/>
<dbReference type="PANTHER" id="PTHR10948">
    <property type="entry name" value="TRANSPOSASE"/>
    <property type="match status" value="1"/>
</dbReference>
<dbReference type="GO" id="GO:0005829">
    <property type="term" value="C:cytosol"/>
    <property type="evidence" value="ECO:0007669"/>
    <property type="project" value="TreeGrafter"/>
</dbReference>
<dbReference type="GO" id="GO:0003677">
    <property type="term" value="F:DNA binding"/>
    <property type="evidence" value="ECO:0007669"/>
    <property type="project" value="InterPro"/>
</dbReference>
<dbReference type="InterPro" id="IPR012337">
    <property type="entry name" value="RNaseH-like_sf"/>
</dbReference>
<evidence type="ECO:0000256" key="1">
    <source>
        <dbReference type="ARBA" id="ARBA00002190"/>
    </source>
</evidence>
<dbReference type="RefSeq" id="WP_163457076.1">
    <property type="nucleotide sequence ID" value="NZ_JAAGOH010000008.1"/>
</dbReference>
<comment type="caution">
    <text evidence="4">The sequence shown here is derived from an EMBL/GenBank/DDBJ whole genome shotgun (WGS) entry which is preliminary data.</text>
</comment>
<name>A0A7C9PGA7_9BURK</name>
<organism evidence="4 5">
    <name type="scientific">Ideonella livida</name>
    <dbReference type="NCBI Taxonomy" id="2707176"/>
    <lineage>
        <taxon>Bacteria</taxon>
        <taxon>Pseudomonadati</taxon>
        <taxon>Pseudomonadota</taxon>
        <taxon>Betaproteobacteria</taxon>
        <taxon>Burkholderiales</taxon>
        <taxon>Sphaerotilaceae</taxon>
        <taxon>Ideonella</taxon>
    </lineage>
</organism>
<dbReference type="GO" id="GO:0004803">
    <property type="term" value="F:transposase activity"/>
    <property type="evidence" value="ECO:0007669"/>
    <property type="project" value="InterPro"/>
</dbReference>
<evidence type="ECO:0000259" key="3">
    <source>
        <dbReference type="PROSITE" id="PS50994"/>
    </source>
</evidence>
<dbReference type="SUPFAM" id="SSF53098">
    <property type="entry name" value="Ribonuclease H-like"/>
    <property type="match status" value="1"/>
</dbReference>
<dbReference type="PANTHER" id="PTHR10948:SF23">
    <property type="entry name" value="TRANSPOSASE INSI FOR INSERTION SEQUENCE ELEMENT IS30A-RELATED"/>
    <property type="match status" value="1"/>
</dbReference>
<dbReference type="Gene3D" id="3.30.420.10">
    <property type="entry name" value="Ribonuclease H-like superfamily/Ribonuclease H"/>
    <property type="match status" value="1"/>
</dbReference>
<dbReference type="InterPro" id="IPR036397">
    <property type="entry name" value="RNaseH_sf"/>
</dbReference>
<dbReference type="Pfam" id="PF00665">
    <property type="entry name" value="rve"/>
    <property type="match status" value="1"/>
</dbReference>
<dbReference type="NCBIfam" id="NF033563">
    <property type="entry name" value="transpos_IS30"/>
    <property type="match status" value="1"/>
</dbReference>
<comment type="function">
    <text evidence="1">Required for the transposition of the insertion element.</text>
</comment>
<proteinExistence type="inferred from homology"/>
<keyword evidence="5" id="KW-1185">Reference proteome</keyword>
<dbReference type="PROSITE" id="PS01043">
    <property type="entry name" value="TRANSPOSASE_IS30"/>
    <property type="match status" value="1"/>
</dbReference>
<protein>
    <submittedName>
        <fullName evidence="4">IS30 family transposase</fullName>
    </submittedName>
</protein>
<evidence type="ECO:0000256" key="2">
    <source>
        <dbReference type="ARBA" id="ARBA00006363"/>
    </source>
</evidence>
<dbReference type="EMBL" id="JAAGOH010000008">
    <property type="protein sequence ID" value="NDY91217.1"/>
    <property type="molecule type" value="Genomic_DNA"/>
</dbReference>
<feature type="non-terminal residue" evidence="4">
    <location>
        <position position="1"/>
    </location>
</feature>
<dbReference type="GO" id="GO:0015074">
    <property type="term" value="P:DNA integration"/>
    <property type="evidence" value="ECO:0007669"/>
    <property type="project" value="InterPro"/>
</dbReference>
<dbReference type="InterPro" id="IPR001598">
    <property type="entry name" value="Transposase_IS30_CS"/>
</dbReference>
<evidence type="ECO:0000313" key="5">
    <source>
        <dbReference type="Proteomes" id="UP000484255"/>
    </source>
</evidence>
<dbReference type="GO" id="GO:0006313">
    <property type="term" value="P:DNA transposition"/>
    <property type="evidence" value="ECO:0007669"/>
    <property type="project" value="InterPro"/>
</dbReference>
<sequence>AIGTAVERYSRFVLLTQMNGCTAAHALEGFSRRFKTVMPELRLSLTYDRGSEMARHEEFTQATGMPVYFCEPYSPWQRGSNENMNGLVRQFLPKGTDLSTVTPQKLAYIEAMLNDRPRKILDFRTPREVFMEIVEAERFKRLHGSGLGVALQG</sequence>
<feature type="domain" description="Integrase catalytic" evidence="3">
    <location>
        <begin position="1"/>
        <end position="134"/>
    </location>
</feature>
<dbReference type="InterPro" id="IPR001584">
    <property type="entry name" value="Integrase_cat-core"/>
</dbReference>
<dbReference type="InterPro" id="IPR051917">
    <property type="entry name" value="Transposase-Integrase"/>
</dbReference>
<dbReference type="PROSITE" id="PS50994">
    <property type="entry name" value="INTEGRASE"/>
    <property type="match status" value="1"/>
</dbReference>
<gene>
    <name evidence="4" type="ORF">G3A44_08440</name>
</gene>
<evidence type="ECO:0000313" key="4">
    <source>
        <dbReference type="EMBL" id="NDY91217.1"/>
    </source>
</evidence>